<organism evidence="1">
    <name type="scientific">Chromera velia CCMP2878</name>
    <dbReference type="NCBI Taxonomy" id="1169474"/>
    <lineage>
        <taxon>Eukaryota</taxon>
        <taxon>Sar</taxon>
        <taxon>Alveolata</taxon>
        <taxon>Colpodellida</taxon>
        <taxon>Chromeraceae</taxon>
        <taxon>Chromera</taxon>
    </lineage>
</organism>
<reference evidence="1" key="1">
    <citation type="submission" date="2014-11" db="EMBL/GenBank/DDBJ databases">
        <authorList>
            <person name="Otto D Thomas"/>
            <person name="Naeem Raeece"/>
        </authorList>
    </citation>
    <scope>NUCLEOTIDE SEQUENCE</scope>
</reference>
<dbReference type="AlphaFoldDB" id="A0A0G4GKV5"/>
<proteinExistence type="predicted"/>
<evidence type="ECO:0000313" key="1">
    <source>
        <dbReference type="EMBL" id="CEM30627.1"/>
    </source>
</evidence>
<dbReference type="VEuPathDB" id="CryptoDB:Cvel_4836"/>
<sequence>MGLFDKLKEKFEDAVHNDCDIHVDGAGNRICANCGFVNPEREKKCKATPNADKKARVKKLIDEGKKVAEIAKDVFK</sequence>
<dbReference type="EMBL" id="CDMZ01001314">
    <property type="protein sequence ID" value="CEM30627.1"/>
    <property type="molecule type" value="Genomic_DNA"/>
</dbReference>
<protein>
    <submittedName>
        <fullName evidence="1">Uncharacterized protein</fullName>
    </submittedName>
</protein>
<accession>A0A0G4GKV5</accession>
<gene>
    <name evidence="1" type="ORF">Cvel_4836</name>
</gene>
<name>A0A0G4GKV5_9ALVE</name>